<sequence length="420" mass="47601">MITQNLILIRARKSIILSKELALSEEHKSLNNNIVGMGETNLLDFIREPLIVPKEPKSSHSNSGWEEHNLSKEPSSSEEHKSLNNNIMDMGETNLLDFIREPLIVPGEQKYFRDTNKNMGGADLSQDMGDKDLSQEPMLSEEHNSLSNSRISFDKSPSSSKVSMVFDISDMDLEEGELSMSLEGGELSKELCNEHESLPDTLIEEAGSCNKPHSHSLSYMDLEEGELSKELCDEHEEGELLKELCDEYESLPDTLIEEAGSYNEPHNHSLSYMDLEEGELSMLFKKGDLSKELCDEHEEGEFSKELCDEYESLSDTLIKKELCDEYEEGELSKNICDEHESLLDTLIEEVGSLNEPHSHSLSSMDLEEADLLNSRKTESQHPLKNPEIPKTLSLDSLDILEVPRLSRSYSMEDFYRRTIS</sequence>
<dbReference type="EMBL" id="KI394904">
    <property type="protein sequence ID" value="ERN00467.1"/>
    <property type="molecule type" value="Genomic_DNA"/>
</dbReference>
<organism evidence="2 3">
    <name type="scientific">Amborella trichopoda</name>
    <dbReference type="NCBI Taxonomy" id="13333"/>
    <lineage>
        <taxon>Eukaryota</taxon>
        <taxon>Viridiplantae</taxon>
        <taxon>Streptophyta</taxon>
        <taxon>Embryophyta</taxon>
        <taxon>Tracheophyta</taxon>
        <taxon>Spermatophyta</taxon>
        <taxon>Magnoliopsida</taxon>
        <taxon>Amborellales</taxon>
        <taxon>Amborellaceae</taxon>
        <taxon>Amborella</taxon>
    </lineage>
</organism>
<dbReference type="HOGENOM" id="CLU_654444_0_0_1"/>
<feature type="compositionally biased region" description="Basic and acidic residues" evidence="1">
    <location>
        <begin position="65"/>
        <end position="82"/>
    </location>
</feature>
<feature type="region of interest" description="Disordered" evidence="1">
    <location>
        <begin position="54"/>
        <end position="82"/>
    </location>
</feature>
<reference evidence="3" key="1">
    <citation type="journal article" date="2013" name="Science">
        <title>The Amborella genome and the evolution of flowering plants.</title>
        <authorList>
            <consortium name="Amborella Genome Project"/>
        </authorList>
    </citation>
    <scope>NUCLEOTIDE SEQUENCE [LARGE SCALE GENOMIC DNA]</scope>
</reference>
<evidence type="ECO:0000313" key="3">
    <source>
        <dbReference type="Proteomes" id="UP000017836"/>
    </source>
</evidence>
<evidence type="ECO:0000256" key="1">
    <source>
        <dbReference type="SAM" id="MobiDB-lite"/>
    </source>
</evidence>
<gene>
    <name evidence="2" type="ORF">AMTR_s00100p00157090</name>
</gene>
<keyword evidence="3" id="KW-1185">Reference proteome</keyword>
<dbReference type="AlphaFoldDB" id="W1NT54"/>
<protein>
    <submittedName>
        <fullName evidence="2">Uncharacterized protein</fullName>
    </submittedName>
</protein>
<evidence type="ECO:0000313" key="2">
    <source>
        <dbReference type="EMBL" id="ERN00467.1"/>
    </source>
</evidence>
<accession>W1NT54</accession>
<proteinExistence type="predicted"/>
<name>W1NT54_AMBTC</name>
<dbReference type="Proteomes" id="UP000017836">
    <property type="component" value="Unassembled WGS sequence"/>
</dbReference>
<dbReference type="Gramene" id="ERN00467">
    <property type="protein sequence ID" value="ERN00467"/>
    <property type="gene ID" value="AMTR_s00100p00157090"/>
</dbReference>